<accession>A0A6H9WEC4</accession>
<comment type="caution">
    <text evidence="1">The sequence shown here is derived from an EMBL/GenBank/DDBJ whole genome shotgun (WGS) entry which is preliminary data.</text>
</comment>
<reference evidence="1 2" key="1">
    <citation type="submission" date="2019-09" db="EMBL/GenBank/DDBJ databases">
        <title>Phylogeny of genus Pseudoclavibacter and closely related genus.</title>
        <authorList>
            <person name="Li Y."/>
        </authorList>
    </citation>
    <scope>NUCLEOTIDE SEQUENCE [LARGE SCALE GENOMIC DNA]</scope>
    <source>
        <strain evidence="1 2">EGI 60007</strain>
    </source>
</reference>
<dbReference type="AlphaFoldDB" id="A0A6H9WEC4"/>
<name>A0A6H9WEC4_9MICO</name>
<dbReference type="Proteomes" id="UP000431744">
    <property type="component" value="Unassembled WGS sequence"/>
</dbReference>
<evidence type="ECO:0000313" key="1">
    <source>
        <dbReference type="EMBL" id="KAB1649249.1"/>
    </source>
</evidence>
<gene>
    <name evidence="1" type="ORF">F8O04_02945</name>
</gene>
<evidence type="ECO:0000313" key="2">
    <source>
        <dbReference type="Proteomes" id="UP000431744"/>
    </source>
</evidence>
<dbReference type="EMBL" id="WBJY01000001">
    <property type="protein sequence ID" value="KAB1649249.1"/>
    <property type="molecule type" value="Genomic_DNA"/>
</dbReference>
<protein>
    <submittedName>
        <fullName evidence="1">GAF domain-containing protein</fullName>
    </submittedName>
</protein>
<keyword evidence="2" id="KW-1185">Reference proteome</keyword>
<sequence>MHVVSDADAPVFRAPMRSRDDVVPEGSGVERGLAIGLVGLGGRLAVAPDSLDAAVEAAASEHGERLARRIARFADAPNGAYVWTRDLDANVWLGRIRGPWRYDDRWGAVEADLVHVRDCEWLGEPIDPRRVPAAVTAIFARGGRNWQRIRSLDALPQTECCWSRS</sequence>
<proteinExistence type="predicted"/>
<dbReference type="OrthoDB" id="3786994at2"/>
<organism evidence="1 2">
    <name type="scientific">Pseudoclavibacter endophyticus</name>
    <dbReference type="NCBI Taxonomy" id="1778590"/>
    <lineage>
        <taxon>Bacteria</taxon>
        <taxon>Bacillati</taxon>
        <taxon>Actinomycetota</taxon>
        <taxon>Actinomycetes</taxon>
        <taxon>Micrococcales</taxon>
        <taxon>Microbacteriaceae</taxon>
        <taxon>Pseudoclavibacter</taxon>
    </lineage>
</organism>